<dbReference type="Pfam" id="PF01494">
    <property type="entry name" value="FAD_binding_3"/>
    <property type="match status" value="1"/>
</dbReference>
<dbReference type="EMBL" id="BAABHK010000002">
    <property type="protein sequence ID" value="GAA4622531.1"/>
    <property type="molecule type" value="Genomic_DNA"/>
</dbReference>
<keyword evidence="4" id="KW-0503">Monooxygenase</keyword>
<evidence type="ECO:0000313" key="5">
    <source>
        <dbReference type="Proteomes" id="UP001501442"/>
    </source>
</evidence>
<dbReference type="RefSeq" id="WP_345429919.1">
    <property type="nucleotide sequence ID" value="NZ_BAABHK010000002.1"/>
</dbReference>
<dbReference type="Proteomes" id="UP001501442">
    <property type="component" value="Unassembled WGS sequence"/>
</dbReference>
<dbReference type="PANTHER" id="PTHR43476:SF4">
    <property type="entry name" value="BLR0106 PROTEIN"/>
    <property type="match status" value="1"/>
</dbReference>
<evidence type="ECO:0000256" key="1">
    <source>
        <dbReference type="ARBA" id="ARBA00023002"/>
    </source>
</evidence>
<dbReference type="SUPFAM" id="SSF51905">
    <property type="entry name" value="FAD/NAD(P)-binding domain"/>
    <property type="match status" value="1"/>
</dbReference>
<dbReference type="InterPro" id="IPR036188">
    <property type="entry name" value="FAD/NAD-bd_sf"/>
</dbReference>
<feature type="domain" description="FAD-binding" evidence="3">
    <location>
        <begin position="6"/>
        <end position="334"/>
    </location>
</feature>
<evidence type="ECO:0000259" key="3">
    <source>
        <dbReference type="Pfam" id="PF01494"/>
    </source>
</evidence>
<keyword evidence="2" id="KW-0520">NAD</keyword>
<evidence type="ECO:0000256" key="2">
    <source>
        <dbReference type="ARBA" id="ARBA00023027"/>
    </source>
</evidence>
<keyword evidence="5" id="KW-1185">Reference proteome</keyword>
<organism evidence="4 5">
    <name type="scientific">Actinoallomurus vinaceus</name>
    <dbReference type="NCBI Taxonomy" id="1080074"/>
    <lineage>
        <taxon>Bacteria</taxon>
        <taxon>Bacillati</taxon>
        <taxon>Actinomycetota</taxon>
        <taxon>Actinomycetes</taxon>
        <taxon>Streptosporangiales</taxon>
        <taxon>Thermomonosporaceae</taxon>
        <taxon>Actinoallomurus</taxon>
    </lineage>
</organism>
<dbReference type="PANTHER" id="PTHR43476">
    <property type="entry name" value="3-(3-HYDROXY-PHENYL)PROPIONATE/3-HYDROXYCINNAMIC ACID HYDROXYLASE"/>
    <property type="match status" value="1"/>
</dbReference>
<dbReference type="InterPro" id="IPR050631">
    <property type="entry name" value="PheA/TfdB_FAD_monoxygenase"/>
</dbReference>
<gene>
    <name evidence="4" type="ORF">GCM10023196_015110</name>
</gene>
<dbReference type="PRINTS" id="PR00420">
    <property type="entry name" value="RNGMNOXGNASE"/>
</dbReference>
<protein>
    <submittedName>
        <fullName evidence="4">FAD-dependent monooxygenase</fullName>
    </submittedName>
</protein>
<evidence type="ECO:0000313" key="4">
    <source>
        <dbReference type="EMBL" id="GAA4622531.1"/>
    </source>
</evidence>
<dbReference type="InterPro" id="IPR002938">
    <property type="entry name" value="FAD-bd"/>
</dbReference>
<reference evidence="5" key="1">
    <citation type="journal article" date="2019" name="Int. J. Syst. Evol. Microbiol.">
        <title>The Global Catalogue of Microorganisms (GCM) 10K type strain sequencing project: providing services to taxonomists for standard genome sequencing and annotation.</title>
        <authorList>
            <consortium name="The Broad Institute Genomics Platform"/>
            <consortium name="The Broad Institute Genome Sequencing Center for Infectious Disease"/>
            <person name="Wu L."/>
            <person name="Ma J."/>
        </authorList>
    </citation>
    <scope>NUCLEOTIDE SEQUENCE [LARGE SCALE GENOMIC DNA]</scope>
    <source>
        <strain evidence="5">JCM 17939</strain>
    </source>
</reference>
<accession>A0ABP8U6Q8</accession>
<dbReference type="Gene3D" id="3.50.50.60">
    <property type="entry name" value="FAD/NAD(P)-binding domain"/>
    <property type="match status" value="1"/>
</dbReference>
<proteinExistence type="predicted"/>
<comment type="caution">
    <text evidence="4">The sequence shown here is derived from an EMBL/GenBank/DDBJ whole genome shotgun (WGS) entry which is preliminary data.</text>
</comment>
<sequence length="390" mass="41775">MIDGSVVVGAGPVGLATALLARSRGLSVHVLERLPATASKPGSRAIFLHRQTIQTLATASPALSDQLVSEGLVWPGRTTYWAGRQVHHHRYEPVPPKLAPFVSLPQPRMEELLREAGMRAGVTISWSTEADEVVNEDASVLIRTAGGREWRSAFVVAADGARSAVRHRLGVPMNGDTTGNAFVVVDIADDPTRPLPAERVFHYRHPLAAGRNVLFVPFTGGHRIDLQCRTGDDPALLATDPHTWLRPLLPPGHACEVTWSSHYLFRQTVAETFTIGRVLLAGEAAHLFAPFGARGLNSGIADAAAAINAIVTADTDHRALADYDRVRRAAAERNRAAAGQALAHLTATGPHRRAAQRAAAVAAHVLHRAGTWLDSKPYGPRDAGIPGSLY</sequence>
<dbReference type="Gene3D" id="3.30.70.2450">
    <property type="match status" value="1"/>
</dbReference>
<name>A0ABP8U6Q8_9ACTN</name>
<keyword evidence="1" id="KW-0560">Oxidoreductase</keyword>
<dbReference type="GO" id="GO:0004497">
    <property type="term" value="F:monooxygenase activity"/>
    <property type="evidence" value="ECO:0007669"/>
    <property type="project" value="UniProtKB-KW"/>
</dbReference>